<dbReference type="Proteomes" id="UP000230423">
    <property type="component" value="Unassembled WGS sequence"/>
</dbReference>
<dbReference type="GO" id="GO:0005524">
    <property type="term" value="F:ATP binding"/>
    <property type="evidence" value="ECO:0007669"/>
    <property type="project" value="UniProtKB-UniRule"/>
</dbReference>
<comment type="similarity">
    <text evidence="1 8">Belongs to the TRAFAC class myosin-kinesin ATPase superfamily. Myosin family.</text>
</comment>
<evidence type="ECO:0000256" key="4">
    <source>
        <dbReference type="ARBA" id="ARBA00023054"/>
    </source>
</evidence>
<dbReference type="InterPro" id="IPR004009">
    <property type="entry name" value="SH3_Myosin"/>
</dbReference>
<name>A0A2G9UJ96_TELCI</name>
<dbReference type="InterPro" id="IPR001609">
    <property type="entry name" value="Myosin_head_motor_dom-like"/>
</dbReference>
<evidence type="ECO:0000256" key="8">
    <source>
        <dbReference type="PROSITE-ProRule" id="PRU00782"/>
    </source>
</evidence>
<comment type="caution">
    <text evidence="8">Lacks conserved residue(s) required for the propagation of feature annotation.</text>
</comment>
<evidence type="ECO:0000256" key="5">
    <source>
        <dbReference type="ARBA" id="ARBA00023123"/>
    </source>
</evidence>
<dbReference type="GO" id="GO:0016459">
    <property type="term" value="C:myosin complex"/>
    <property type="evidence" value="ECO:0007669"/>
    <property type="project" value="UniProtKB-KW"/>
</dbReference>
<dbReference type="Pfam" id="PF00063">
    <property type="entry name" value="Myosin_head"/>
    <property type="match status" value="2"/>
</dbReference>
<organism evidence="10 11">
    <name type="scientific">Teladorsagia circumcincta</name>
    <name type="common">Brown stomach worm</name>
    <name type="synonym">Ostertagia circumcincta</name>
    <dbReference type="NCBI Taxonomy" id="45464"/>
    <lineage>
        <taxon>Eukaryota</taxon>
        <taxon>Metazoa</taxon>
        <taxon>Ecdysozoa</taxon>
        <taxon>Nematoda</taxon>
        <taxon>Chromadorea</taxon>
        <taxon>Rhabditida</taxon>
        <taxon>Rhabditina</taxon>
        <taxon>Rhabditomorpha</taxon>
        <taxon>Strongyloidea</taxon>
        <taxon>Trichostrongylidae</taxon>
        <taxon>Teladorsagia</taxon>
    </lineage>
</organism>
<evidence type="ECO:0000256" key="6">
    <source>
        <dbReference type="ARBA" id="ARBA00023175"/>
    </source>
</evidence>
<sequence length="492" mass="56894">MVEIDYMLDPGWPYLRQAEDLQLQEQAARRFDNKTHTWVADPTEGFVIAAIAVQEGNNYTLTMPDGSMKKITKDECQEINPAKFEKTEDMSNLTFLNEASVLHNLRQRYYSMMIYTYSGLFCVFINPYKLLPIYTDSVVAMYVNKRRTEMPPHLFAISDEAYRNMMTDPAEGFVIAAIAVQEGNNYTLTMPDGSMKKITKDECQEINPAKFEKTEDMSNLTFLNEASVLHNLRQRYYSMMIYTYSGLFCVFINPYKLLPIYTDSVVAMYVNKRRTEMPPHLFAISDEAYRNMMTDHENQSMLITGESGAGKTENTKKVIAYFAKIGAPPSKKQTEKKDKKSVRFENLQEASLENQVVQANPAIEAFGNGATVRNYNSSRYGKFVRIHFDKRDHFQLGDDIRQFRFVSQAEITVPGMDDKEEFRITDNAFDVMHFTDREKNDLYKACASILHMSRFTFRQKPREEQAEVDSMDSEFFCACPCFIRIHGHTIAR</sequence>
<feature type="domain" description="Myosin motor" evidence="9">
    <location>
        <begin position="85"/>
        <end position="212"/>
    </location>
</feature>
<evidence type="ECO:0000256" key="2">
    <source>
        <dbReference type="ARBA" id="ARBA00022741"/>
    </source>
</evidence>
<reference evidence="10 11" key="1">
    <citation type="submission" date="2015-09" db="EMBL/GenBank/DDBJ databases">
        <title>Draft genome of the parasitic nematode Teladorsagia circumcincta isolate WARC Sus (inbred).</title>
        <authorList>
            <person name="Mitreva M."/>
        </authorList>
    </citation>
    <scope>NUCLEOTIDE SEQUENCE [LARGE SCALE GENOMIC DNA]</scope>
    <source>
        <strain evidence="10 11">S</strain>
    </source>
</reference>
<proteinExistence type="inferred from homology"/>
<dbReference type="PANTHER" id="PTHR13140:SF857">
    <property type="entry name" value="MYOSIN-11"/>
    <property type="match status" value="1"/>
</dbReference>
<evidence type="ECO:0000313" key="10">
    <source>
        <dbReference type="EMBL" id="PIO70314.1"/>
    </source>
</evidence>
<gene>
    <name evidence="10" type="ORF">TELCIR_07835</name>
</gene>
<keyword evidence="3 8" id="KW-0067">ATP-binding</keyword>
<dbReference type="FunFam" id="3.40.850.10:FF:000101">
    <property type="entry name" value="Slow myosin heavy chain 2"/>
    <property type="match status" value="2"/>
</dbReference>
<dbReference type="AlphaFoldDB" id="A0A2G9UJ96"/>
<dbReference type="GO" id="GO:0016020">
    <property type="term" value="C:membrane"/>
    <property type="evidence" value="ECO:0007669"/>
    <property type="project" value="TreeGrafter"/>
</dbReference>
<keyword evidence="11" id="KW-1185">Reference proteome</keyword>
<dbReference type="SMART" id="SM00242">
    <property type="entry name" value="MYSc"/>
    <property type="match status" value="1"/>
</dbReference>
<dbReference type="SUPFAM" id="SSF52540">
    <property type="entry name" value="P-loop containing nucleoside triphosphate hydrolases"/>
    <property type="match status" value="2"/>
</dbReference>
<keyword evidence="4" id="KW-0175">Coiled coil</keyword>
<feature type="binding site" evidence="8">
    <location>
        <begin position="305"/>
        <end position="312"/>
    </location>
    <ligand>
        <name>ATP</name>
        <dbReference type="ChEBI" id="CHEBI:30616"/>
    </ligand>
</feature>
<keyword evidence="7 8" id="KW-0009">Actin-binding</keyword>
<evidence type="ECO:0000256" key="1">
    <source>
        <dbReference type="ARBA" id="ARBA00008314"/>
    </source>
</evidence>
<dbReference type="GO" id="GO:0007015">
    <property type="term" value="P:actin filament organization"/>
    <property type="evidence" value="ECO:0007669"/>
    <property type="project" value="TreeGrafter"/>
</dbReference>
<evidence type="ECO:0000256" key="3">
    <source>
        <dbReference type="ARBA" id="ARBA00022840"/>
    </source>
</evidence>
<evidence type="ECO:0000259" key="9">
    <source>
        <dbReference type="PROSITE" id="PS51456"/>
    </source>
</evidence>
<dbReference type="Pfam" id="PF02736">
    <property type="entry name" value="Myosin_N"/>
    <property type="match status" value="1"/>
</dbReference>
<dbReference type="EMBL" id="KZ346314">
    <property type="protein sequence ID" value="PIO70314.1"/>
    <property type="molecule type" value="Genomic_DNA"/>
</dbReference>
<keyword evidence="2 8" id="KW-0547">Nucleotide-binding</keyword>
<keyword evidence="6 8" id="KW-0505">Motor protein</keyword>
<dbReference type="InterPro" id="IPR036961">
    <property type="entry name" value="Kinesin_motor_dom_sf"/>
</dbReference>
<protein>
    <submittedName>
        <fullName evidence="10">Myosin head</fullName>
    </submittedName>
</protein>
<dbReference type="OrthoDB" id="6108017at2759"/>
<dbReference type="PROSITE" id="PS51456">
    <property type="entry name" value="MYOSIN_MOTOR"/>
    <property type="match status" value="2"/>
</dbReference>
<evidence type="ECO:0000313" key="11">
    <source>
        <dbReference type="Proteomes" id="UP000230423"/>
    </source>
</evidence>
<dbReference type="GO" id="GO:0000146">
    <property type="term" value="F:microfilament motor activity"/>
    <property type="evidence" value="ECO:0007669"/>
    <property type="project" value="TreeGrafter"/>
</dbReference>
<accession>A0A2G9UJ96</accession>
<dbReference type="Gene3D" id="3.40.850.10">
    <property type="entry name" value="Kinesin motor domain"/>
    <property type="match status" value="2"/>
</dbReference>
<evidence type="ECO:0000256" key="7">
    <source>
        <dbReference type="ARBA" id="ARBA00023203"/>
    </source>
</evidence>
<dbReference type="GO" id="GO:0005737">
    <property type="term" value="C:cytoplasm"/>
    <property type="evidence" value="ECO:0007669"/>
    <property type="project" value="TreeGrafter"/>
</dbReference>
<feature type="domain" description="Myosin motor" evidence="9">
    <location>
        <begin position="212"/>
        <end position="492"/>
    </location>
</feature>
<dbReference type="GO" id="GO:0051015">
    <property type="term" value="F:actin filament binding"/>
    <property type="evidence" value="ECO:0007669"/>
    <property type="project" value="TreeGrafter"/>
</dbReference>
<dbReference type="PANTHER" id="PTHR13140">
    <property type="entry name" value="MYOSIN"/>
    <property type="match status" value="1"/>
</dbReference>
<keyword evidence="5 8" id="KW-0518">Myosin</keyword>
<dbReference type="InterPro" id="IPR027417">
    <property type="entry name" value="P-loop_NTPase"/>
</dbReference>
<dbReference type="PRINTS" id="PR00193">
    <property type="entry name" value="MYOSINHEAVY"/>
</dbReference>